<dbReference type="InterPro" id="IPR036291">
    <property type="entry name" value="NAD(P)-bd_dom_sf"/>
</dbReference>
<evidence type="ECO:0000256" key="3">
    <source>
        <dbReference type="SAM" id="MobiDB-lite"/>
    </source>
</evidence>
<dbReference type="RefSeq" id="XP_009552397.1">
    <property type="nucleotide sequence ID" value="XM_009554102.1"/>
</dbReference>
<dbReference type="SUPFAM" id="SSF51735">
    <property type="entry name" value="NAD(P)-binding Rossmann-fold domains"/>
    <property type="match status" value="1"/>
</dbReference>
<dbReference type="Gene3D" id="3.40.50.720">
    <property type="entry name" value="NAD(P)-binding Rossmann-like Domain"/>
    <property type="match status" value="1"/>
</dbReference>
<dbReference type="HOGENOM" id="CLU_002220_1_0_1"/>
<reference evidence="6 7" key="1">
    <citation type="journal article" date="2012" name="New Phytol.">
        <title>Insight into trade-off between wood decay and parasitism from the genome of a fungal forest pathogen.</title>
        <authorList>
            <person name="Olson A."/>
            <person name="Aerts A."/>
            <person name="Asiegbu F."/>
            <person name="Belbahri L."/>
            <person name="Bouzid O."/>
            <person name="Broberg A."/>
            <person name="Canback B."/>
            <person name="Coutinho P.M."/>
            <person name="Cullen D."/>
            <person name="Dalman K."/>
            <person name="Deflorio G."/>
            <person name="van Diepen L.T."/>
            <person name="Dunand C."/>
            <person name="Duplessis S."/>
            <person name="Durling M."/>
            <person name="Gonthier P."/>
            <person name="Grimwood J."/>
            <person name="Fossdal C.G."/>
            <person name="Hansson D."/>
            <person name="Henrissat B."/>
            <person name="Hietala A."/>
            <person name="Himmelstrand K."/>
            <person name="Hoffmeister D."/>
            <person name="Hogberg N."/>
            <person name="James T.Y."/>
            <person name="Karlsson M."/>
            <person name="Kohler A."/>
            <person name="Kues U."/>
            <person name="Lee Y.H."/>
            <person name="Lin Y.C."/>
            <person name="Lind M."/>
            <person name="Lindquist E."/>
            <person name="Lombard V."/>
            <person name="Lucas S."/>
            <person name="Lunden K."/>
            <person name="Morin E."/>
            <person name="Murat C."/>
            <person name="Park J."/>
            <person name="Raffaello T."/>
            <person name="Rouze P."/>
            <person name="Salamov A."/>
            <person name="Schmutz J."/>
            <person name="Solheim H."/>
            <person name="Stahlberg J."/>
            <person name="Velez H."/>
            <person name="de Vries R.P."/>
            <person name="Wiebenga A."/>
            <person name="Woodward S."/>
            <person name="Yakovlev I."/>
            <person name="Garbelotto M."/>
            <person name="Martin F."/>
            <person name="Grigoriev I.V."/>
            <person name="Stenlid J."/>
        </authorList>
    </citation>
    <scope>NUCLEOTIDE SEQUENCE [LARGE SCALE GENOMIC DNA]</scope>
    <source>
        <strain evidence="6 7">TC 32-1</strain>
    </source>
</reference>
<dbReference type="InterPro" id="IPR000873">
    <property type="entry name" value="AMP-dep_synth/lig_dom"/>
</dbReference>
<dbReference type="PROSITE" id="PS00455">
    <property type="entry name" value="AMP_BINDING"/>
    <property type="match status" value="1"/>
</dbReference>
<feature type="compositionally biased region" description="Polar residues" evidence="3">
    <location>
        <begin position="1"/>
        <end position="13"/>
    </location>
</feature>
<dbReference type="EMBL" id="KI925465">
    <property type="protein sequence ID" value="ETW76186.1"/>
    <property type="molecule type" value="Genomic_DNA"/>
</dbReference>
<evidence type="ECO:0000259" key="5">
    <source>
        <dbReference type="Pfam" id="PF07993"/>
    </source>
</evidence>
<evidence type="ECO:0000256" key="1">
    <source>
        <dbReference type="ARBA" id="ARBA00022450"/>
    </source>
</evidence>
<dbReference type="KEGG" id="hir:HETIRDRAFT_106754"/>
<keyword evidence="1" id="KW-0596">Phosphopantetheine</keyword>
<dbReference type="AlphaFoldDB" id="W4JTG3"/>
<name>W4JTG3_HETIT</name>
<dbReference type="OrthoDB" id="429813at2759"/>
<feature type="region of interest" description="Disordered" evidence="3">
    <location>
        <begin position="1"/>
        <end position="22"/>
    </location>
</feature>
<evidence type="ECO:0000313" key="6">
    <source>
        <dbReference type="EMBL" id="ETW76186.1"/>
    </source>
</evidence>
<dbReference type="Gene3D" id="3.40.50.12780">
    <property type="entry name" value="N-terminal domain of ligase-like"/>
    <property type="match status" value="1"/>
</dbReference>
<dbReference type="InterPro" id="IPR020845">
    <property type="entry name" value="AMP-binding_CS"/>
</dbReference>
<organism evidence="6 7">
    <name type="scientific">Heterobasidion irregulare (strain TC 32-1)</name>
    <dbReference type="NCBI Taxonomy" id="747525"/>
    <lineage>
        <taxon>Eukaryota</taxon>
        <taxon>Fungi</taxon>
        <taxon>Dikarya</taxon>
        <taxon>Basidiomycota</taxon>
        <taxon>Agaricomycotina</taxon>
        <taxon>Agaricomycetes</taxon>
        <taxon>Russulales</taxon>
        <taxon>Bondarzewiaceae</taxon>
        <taxon>Heterobasidion</taxon>
        <taxon>Heterobasidion annosum species complex</taxon>
    </lineage>
</organism>
<dbReference type="Proteomes" id="UP000030671">
    <property type="component" value="Unassembled WGS sequence"/>
</dbReference>
<dbReference type="PANTHER" id="PTHR43439:SF2">
    <property type="entry name" value="ENZYME, PUTATIVE (JCVI)-RELATED"/>
    <property type="match status" value="1"/>
</dbReference>
<dbReference type="InterPro" id="IPR042099">
    <property type="entry name" value="ANL_N_sf"/>
</dbReference>
<dbReference type="Pfam" id="PF23562">
    <property type="entry name" value="AMP-binding_C_3"/>
    <property type="match status" value="1"/>
</dbReference>
<gene>
    <name evidence="6" type="primary">nps3</name>
    <name evidence="6" type="ORF">HETIRDRAFT_106754</name>
</gene>
<dbReference type="Pfam" id="PF07993">
    <property type="entry name" value="NAD_binding_4"/>
    <property type="match status" value="1"/>
</dbReference>
<evidence type="ECO:0000256" key="2">
    <source>
        <dbReference type="ARBA" id="ARBA00022553"/>
    </source>
</evidence>
<dbReference type="PANTHER" id="PTHR43439">
    <property type="entry name" value="PHENYLACETATE-COENZYME A LIGASE"/>
    <property type="match status" value="1"/>
</dbReference>
<protein>
    <submittedName>
        <fullName evidence="6">Tridomain enzyme adenylation-thiolation-dehydrogenase</fullName>
    </submittedName>
</protein>
<dbReference type="SUPFAM" id="SSF56801">
    <property type="entry name" value="Acetyl-CoA synthetase-like"/>
    <property type="match status" value="1"/>
</dbReference>
<dbReference type="InParanoid" id="W4JTG3"/>
<dbReference type="GeneID" id="20666189"/>
<dbReference type="eggNOG" id="KOG1178">
    <property type="taxonomic scope" value="Eukaryota"/>
</dbReference>
<feature type="domain" description="AMP-dependent synthetase/ligase" evidence="4">
    <location>
        <begin position="104"/>
        <end position="375"/>
    </location>
</feature>
<evidence type="ECO:0000313" key="7">
    <source>
        <dbReference type="Proteomes" id="UP000030671"/>
    </source>
</evidence>
<evidence type="ECO:0000259" key="4">
    <source>
        <dbReference type="Pfam" id="PF00501"/>
    </source>
</evidence>
<accession>W4JTG3</accession>
<dbReference type="InterPro" id="IPR013120">
    <property type="entry name" value="FAR_NAD-bd"/>
</dbReference>
<dbReference type="InterPro" id="IPR051414">
    <property type="entry name" value="Adenylate-forming_Reductase"/>
</dbReference>
<keyword evidence="2" id="KW-0597">Phosphoprotein</keyword>
<proteinExistence type="predicted"/>
<keyword evidence="7" id="KW-1185">Reference proteome</keyword>
<feature type="domain" description="Thioester reductase (TE)" evidence="5">
    <location>
        <begin position="724"/>
        <end position="945"/>
    </location>
</feature>
<dbReference type="STRING" id="747525.W4JTG3"/>
<dbReference type="Pfam" id="PF00501">
    <property type="entry name" value="AMP-binding"/>
    <property type="match status" value="1"/>
</dbReference>
<sequence>MSDSSVPDSTPQGMNCPAFNPPPLDGSYTVPELFGYNAKRNPEHPLFVFADGERKTRTICFAEAWRMIRRTARNIQGHYKDLQNSNDVQKINKPLGQGCIIGILAVGDTISYFCTIVGIMRLGLVPFPISIRNSAVAVAHLVKESNITQLLVSPDPAMQHLASDAIAILRRDEIYLETLPMTQFVDIADESHLNPEVELNFEKLNLDGVACLLHSSGSTSFPKIITVTNRTVLQWAALPCYGQVDLCGMIMGVHVVPLFHVMGIDNIFRAVATGMVLGVYKPSSPPVIPTPESYLEEALATNSSIIYCVPSFVEAWFREPSNIPAIKSFRAISFGGAPLNKAIGDQLANMGVALFPFYGSSETGCISMFMPSDVPSTDEWEYFKISPRLVVEMLPQEGMTDVFEIAIIHTPHSKPNVINSSTGDGRGAYRTNDLLQRHPQNPLLWKVFGRADEQLMLSNGEKTNPVPLEAILVRDTRVASAIMFGRGRFQNGVLIEPKKEFAFDPRDEVKLAEFRNIIWPSVEKLNQFAPAHSRLFKEMIIVSSPSKPFEYTLKGTPRRPIVIKAYEQEINDLYNSIVDSSQTDLPTPLKWTENETLDFIRLVVRNVIKSKPDDNIDIFQEGCDSLQATYIRNSVVHALRRSTTISVSGIANNFVYINPTIASMSAFVSRMLNPKGEQSLPRPQFQTKTQEMKQLLRKYTNAFPVHIPALGENDQAQVSDAVLLTGSTGRVGCHLLAQLISNGSVTKVYALNRKGRSDVKRRQREAFRMWGLDVELADFAKVMFLEGDLSKADLGLGQQIYGEIKQTITGIIHNAWHVDFNLALSSFEPLISSVHKMVSLSLGSSHLTPPHILFVSSIAVFANHTSAAAEEVPIDDPTVSVGTGYGESKWVAESILLHAMKERGVRINIVRVGQLCGDSLVGRWNQKEWVASMFRGSQVIGAVPQRDEVGVSFGCATKETHVTAQAISWLHTDVAASAVLDILGSDRLVLHLVHPKPVDWSLISTTASALLKVPSIPYLEWLSKLERAHKDSISDPDALEKNPALKLIDFFSGMKNSVVLRTDQAVEVSSRLKAAKALKGDDVEKWVAYWQSLGFLAA</sequence>